<dbReference type="Gramene" id="MELO3C029481.2.1">
    <property type="protein sequence ID" value="MELO3C029481.2.1"/>
    <property type="gene ID" value="MELO3C029481.2"/>
</dbReference>
<protein>
    <submittedName>
        <fullName evidence="1">Uncharacterized protein</fullName>
    </submittedName>
</protein>
<evidence type="ECO:0000313" key="1">
    <source>
        <dbReference type="EnsemblPlants" id="MELO3C029481.2.1"/>
    </source>
</evidence>
<dbReference type="EnsemblPlants" id="MELO3C029481.2.1">
    <property type="protein sequence ID" value="MELO3C029481.2.1"/>
    <property type="gene ID" value="MELO3C029481.2"/>
</dbReference>
<dbReference type="AlphaFoldDB" id="A0A9I9E6L0"/>
<proteinExistence type="predicted"/>
<organism evidence="1">
    <name type="scientific">Cucumis melo</name>
    <name type="common">Muskmelon</name>
    <dbReference type="NCBI Taxonomy" id="3656"/>
    <lineage>
        <taxon>Eukaryota</taxon>
        <taxon>Viridiplantae</taxon>
        <taxon>Streptophyta</taxon>
        <taxon>Embryophyta</taxon>
        <taxon>Tracheophyta</taxon>
        <taxon>Spermatophyta</taxon>
        <taxon>Magnoliopsida</taxon>
        <taxon>eudicotyledons</taxon>
        <taxon>Gunneridae</taxon>
        <taxon>Pentapetalae</taxon>
        <taxon>rosids</taxon>
        <taxon>fabids</taxon>
        <taxon>Cucurbitales</taxon>
        <taxon>Cucurbitaceae</taxon>
        <taxon>Benincaseae</taxon>
        <taxon>Cucumis</taxon>
    </lineage>
</organism>
<name>A0A9I9E6L0_CUCME</name>
<reference evidence="1" key="1">
    <citation type="submission" date="2023-03" db="UniProtKB">
        <authorList>
            <consortium name="EnsemblPlants"/>
        </authorList>
    </citation>
    <scope>IDENTIFICATION</scope>
</reference>
<sequence length="71" mass="8770">RSCGWRRKKASLEAKEGVVGGGRRRRWRRKKAFLTWRMVKMKKEENRREYIGEGENRAGEWRRRNSRQYPF</sequence>
<accession>A0A9I9E6L0</accession>